<proteinExistence type="predicted"/>
<dbReference type="Proteomes" id="UP000030752">
    <property type="component" value="Unassembled WGS sequence"/>
</dbReference>
<feature type="compositionally biased region" description="Low complexity" evidence="1">
    <location>
        <begin position="719"/>
        <end position="728"/>
    </location>
</feature>
<gene>
    <name evidence="2" type="ORF">HMPREF1541_04048</name>
</gene>
<dbReference type="EMBL" id="KB822719">
    <property type="protein sequence ID" value="ETN42109.1"/>
    <property type="molecule type" value="Genomic_DNA"/>
</dbReference>
<feature type="compositionally biased region" description="Gly residues" evidence="1">
    <location>
        <begin position="812"/>
        <end position="824"/>
    </location>
</feature>
<feature type="compositionally biased region" description="Polar residues" evidence="1">
    <location>
        <begin position="396"/>
        <end position="405"/>
    </location>
</feature>
<evidence type="ECO:0000313" key="2">
    <source>
        <dbReference type="EMBL" id="ETN42109.1"/>
    </source>
</evidence>
<protein>
    <submittedName>
        <fullName evidence="2">Uncharacterized protein</fullName>
    </submittedName>
</protein>
<feature type="compositionally biased region" description="Basic and acidic residues" evidence="1">
    <location>
        <begin position="282"/>
        <end position="297"/>
    </location>
</feature>
<dbReference type="Pfam" id="PF20566">
    <property type="entry name" value="Eap1"/>
    <property type="match status" value="2"/>
</dbReference>
<feature type="compositionally biased region" description="Pro residues" evidence="1">
    <location>
        <begin position="669"/>
        <end position="683"/>
    </location>
</feature>
<feature type="compositionally biased region" description="Basic and acidic residues" evidence="1">
    <location>
        <begin position="505"/>
        <end position="534"/>
    </location>
</feature>
<feature type="compositionally biased region" description="Pro residues" evidence="1">
    <location>
        <begin position="747"/>
        <end position="761"/>
    </location>
</feature>
<feature type="region of interest" description="Disordered" evidence="1">
    <location>
        <begin position="547"/>
        <end position="824"/>
    </location>
</feature>
<sequence length="824" mass="89254">MPGQYSVEDLLKLRASPLICKPPNLPAIDEFLSTQESSTKKPTTRGRPEDATNQSEGFPKRPLLDASQRKSTTDPDRIVLGPPKRSFASSSARANGKTADGDEGTRDGQKSLGERRANGRFAREEGDEKYGRRPRDDDGEARPRRDYERKPKWAAEEGEEQKPRSGKRFDQPWFRSDRPGDSLEDTTRDGDREWRRGGGRERGHDKHMPAEAEPEWMDAPIEEEAAAPPRTQEDFQRWRERMKAGKPAETSDQPIFSPLSPPPSAIEPKPPLPQFFDEPDDSMDKFYTRLSEQKAAAEKPQTVTKPAGKSKFAALFGPPPPEMQKAVSPEPTFQQQPQAPLREQSSSADPIQQMFGTMSMREKPAPLSMSGAGPGSPLPPGDDQAGFARILEMLQGRSNNPTPQGQEAKPSRTSLHGKDSQDVSESSQAGPQGMPLLQLLNGGNPAGARGPGPEKPTSTGQDSGPSRASLQERGPQHLVESPQGGPTGAPLLQLLSGGYPGTKGPEPDRHVTAPERFESSRTPVEHGHGRHSSQKDEVLLNLLKQANQVPKPTPGAEQYGPRGMSGENLNRAALARNQMASPPGIPDPAMLQRRDNGRPDESTHMRYGDEISPQEYMARRSAGEPPMYGDEQLFNSLRGASGGKQGQPPSHGPPPGLGRPPGLEQMPRRMPPPGWAGHLPPPQQQQQQQQLQYRQQGPPGIPGGRPNMPPGYGMPPPSQQGQGQRPPQGSAPPPQRKYTGESGMPMMGPPPGFMGNGPPPGLLGLLNQQPPPPQQRYHMQGGPPEPQGLGRAFMDMYGDGLGPTGPPSGRNGVRGTGGHIGGYR</sequence>
<feature type="compositionally biased region" description="Low complexity" evidence="1">
    <location>
        <begin position="684"/>
        <end position="698"/>
    </location>
</feature>
<accession>W2S2C4</accession>
<dbReference type="OrthoDB" id="2504266at2759"/>
<feature type="compositionally biased region" description="Basic and acidic residues" evidence="1">
    <location>
        <begin position="99"/>
        <end position="210"/>
    </location>
</feature>
<evidence type="ECO:0000256" key="1">
    <source>
        <dbReference type="SAM" id="MobiDB-lite"/>
    </source>
</evidence>
<feature type="compositionally biased region" description="Basic and acidic residues" evidence="1">
    <location>
        <begin position="592"/>
        <end position="609"/>
    </location>
</feature>
<keyword evidence="3" id="KW-1185">Reference proteome</keyword>
<feature type="compositionally biased region" description="Polar residues" evidence="1">
    <location>
        <begin position="456"/>
        <end position="469"/>
    </location>
</feature>
<dbReference type="GeneID" id="19971387"/>
<organism evidence="2 3">
    <name type="scientific">Cyphellophora europaea (strain CBS 101466)</name>
    <name type="common">Phialophora europaea</name>
    <dbReference type="NCBI Taxonomy" id="1220924"/>
    <lineage>
        <taxon>Eukaryota</taxon>
        <taxon>Fungi</taxon>
        <taxon>Dikarya</taxon>
        <taxon>Ascomycota</taxon>
        <taxon>Pezizomycotina</taxon>
        <taxon>Eurotiomycetes</taxon>
        <taxon>Chaetothyriomycetidae</taxon>
        <taxon>Chaetothyriales</taxon>
        <taxon>Cyphellophoraceae</taxon>
        <taxon>Cyphellophora</taxon>
    </lineage>
</organism>
<feature type="compositionally biased region" description="Basic and acidic residues" evidence="1">
    <location>
        <begin position="58"/>
        <end position="77"/>
    </location>
</feature>
<feature type="compositionally biased region" description="Polar residues" evidence="1">
    <location>
        <begin position="331"/>
        <end position="356"/>
    </location>
</feature>
<feature type="compositionally biased region" description="Basic and acidic residues" evidence="1">
    <location>
        <begin position="231"/>
        <end position="243"/>
    </location>
</feature>
<dbReference type="InterPro" id="IPR046784">
    <property type="entry name" value="Eap1"/>
</dbReference>
<feature type="compositionally biased region" description="Acidic residues" evidence="1">
    <location>
        <begin position="212"/>
        <end position="225"/>
    </location>
</feature>
<dbReference type="STRING" id="1220924.W2S2C4"/>
<dbReference type="RefSeq" id="XP_008716618.1">
    <property type="nucleotide sequence ID" value="XM_008718396.1"/>
</dbReference>
<feature type="compositionally biased region" description="Pro residues" evidence="1">
    <location>
        <begin position="707"/>
        <end position="718"/>
    </location>
</feature>
<name>W2S2C4_CYPE1</name>
<feature type="compositionally biased region" description="Pro residues" evidence="1">
    <location>
        <begin position="259"/>
        <end position="273"/>
    </location>
</feature>
<dbReference type="InParanoid" id="W2S2C4"/>
<feature type="compositionally biased region" description="Polar residues" evidence="1">
    <location>
        <begin position="32"/>
        <end position="41"/>
    </location>
</feature>
<dbReference type="eggNOG" id="ENOG502S7KY">
    <property type="taxonomic scope" value="Eukaryota"/>
</dbReference>
<reference evidence="2 3" key="1">
    <citation type="submission" date="2013-03" db="EMBL/GenBank/DDBJ databases">
        <title>The Genome Sequence of Phialophora europaea CBS 101466.</title>
        <authorList>
            <consortium name="The Broad Institute Genomics Platform"/>
            <person name="Cuomo C."/>
            <person name="de Hoog S."/>
            <person name="Gorbushina A."/>
            <person name="Walker B."/>
            <person name="Young S.K."/>
            <person name="Zeng Q."/>
            <person name="Gargeya S."/>
            <person name="Fitzgerald M."/>
            <person name="Haas B."/>
            <person name="Abouelleil A."/>
            <person name="Allen A.W."/>
            <person name="Alvarado L."/>
            <person name="Arachchi H.M."/>
            <person name="Berlin A.M."/>
            <person name="Chapman S.B."/>
            <person name="Gainer-Dewar J."/>
            <person name="Goldberg J."/>
            <person name="Griggs A."/>
            <person name="Gujja S."/>
            <person name="Hansen M."/>
            <person name="Howarth C."/>
            <person name="Imamovic A."/>
            <person name="Ireland A."/>
            <person name="Larimer J."/>
            <person name="McCowan C."/>
            <person name="Murphy C."/>
            <person name="Pearson M."/>
            <person name="Poon T.W."/>
            <person name="Priest M."/>
            <person name="Roberts A."/>
            <person name="Saif S."/>
            <person name="Shea T."/>
            <person name="Sisk P."/>
            <person name="Sykes S."/>
            <person name="Wortman J."/>
            <person name="Nusbaum C."/>
            <person name="Birren B."/>
        </authorList>
    </citation>
    <scope>NUCLEOTIDE SEQUENCE [LARGE SCALE GENOMIC DNA]</scope>
    <source>
        <strain evidence="2 3">CBS 101466</strain>
    </source>
</reference>
<feature type="region of interest" description="Disordered" evidence="1">
    <location>
        <begin position="22"/>
        <end position="534"/>
    </location>
</feature>
<dbReference type="AlphaFoldDB" id="W2S2C4"/>
<evidence type="ECO:0000313" key="3">
    <source>
        <dbReference type="Proteomes" id="UP000030752"/>
    </source>
</evidence>
<dbReference type="VEuPathDB" id="FungiDB:HMPREF1541_04048"/>
<dbReference type="HOGENOM" id="CLU_009271_1_0_1"/>